<dbReference type="InterPro" id="IPR029752">
    <property type="entry name" value="D-isomer_DH_CS1"/>
</dbReference>
<comment type="caution">
    <text evidence="6">The sequence shown here is derived from an EMBL/GenBank/DDBJ whole genome shotgun (WGS) entry which is preliminary data.</text>
</comment>
<dbReference type="InterPro" id="IPR036291">
    <property type="entry name" value="NAD(P)-bd_dom_sf"/>
</dbReference>
<sequence length="327" mass="35194">MPEQRVVITGAFPEAAEEQLRSRGLAVTRLPGDADEDLVLGELDGAWALVHGGTALLSKRVWERVPSLAAVCVLATGYRSFVELPDEPGATRFTYTPHANAVAVAEFALAQLLDLVRGVSRGAVGVSRGEWDEQPTRSLTGATLGIVGMGHIGRELARMASAAFGTRIRYWNRTDRPELAELPYQREESLIGLFEGCDFVSLHVDLVPGRTEGLIGAEHLRALDGGFLVNTGRAALVDPQALREALREGRLAGAAIDGYYAEPAPHPREDPFGLLEFVPDRLLVTGHNAYHTHQALRTMADMAVANLLAVADGTPPPHPVPRGAVER</sequence>
<dbReference type="SUPFAM" id="SSF52283">
    <property type="entry name" value="Formate/glycerate dehydrogenase catalytic domain-like"/>
    <property type="match status" value="1"/>
</dbReference>
<feature type="domain" description="D-isomer specific 2-hydroxyacid dehydrogenase NAD-binding" evidence="5">
    <location>
        <begin position="109"/>
        <end position="288"/>
    </location>
</feature>
<organism evidence="6 7">
    <name type="scientific">Kitasatospora viridis</name>
    <dbReference type="NCBI Taxonomy" id="281105"/>
    <lineage>
        <taxon>Bacteria</taxon>
        <taxon>Bacillati</taxon>
        <taxon>Actinomycetota</taxon>
        <taxon>Actinomycetes</taxon>
        <taxon>Kitasatosporales</taxon>
        <taxon>Streptomycetaceae</taxon>
        <taxon>Kitasatospora</taxon>
    </lineage>
</organism>
<accession>A0A561UCP1</accession>
<evidence type="ECO:0000313" key="7">
    <source>
        <dbReference type="Proteomes" id="UP000317940"/>
    </source>
</evidence>
<evidence type="ECO:0000256" key="1">
    <source>
        <dbReference type="ARBA" id="ARBA00005854"/>
    </source>
</evidence>
<protein>
    <submittedName>
        <fullName evidence="6">Glyoxylate reductase/D-3-phosphoglycerate dehydrogenase</fullName>
    </submittedName>
</protein>
<name>A0A561UCP1_9ACTN</name>
<dbReference type="OrthoDB" id="117809at2"/>
<proteinExistence type="inferred from homology"/>
<keyword evidence="2 3" id="KW-0560">Oxidoreductase</keyword>
<dbReference type="CDD" id="cd05198">
    <property type="entry name" value="formate_dh_like"/>
    <property type="match status" value="1"/>
</dbReference>
<dbReference type="GO" id="GO:0016616">
    <property type="term" value="F:oxidoreductase activity, acting on the CH-OH group of donors, NAD or NADP as acceptor"/>
    <property type="evidence" value="ECO:0007669"/>
    <property type="project" value="InterPro"/>
</dbReference>
<dbReference type="EMBL" id="VIWT01000001">
    <property type="protein sequence ID" value="TWF97115.1"/>
    <property type="molecule type" value="Genomic_DNA"/>
</dbReference>
<evidence type="ECO:0000259" key="4">
    <source>
        <dbReference type="Pfam" id="PF00389"/>
    </source>
</evidence>
<evidence type="ECO:0000313" key="6">
    <source>
        <dbReference type="EMBL" id="TWF97115.1"/>
    </source>
</evidence>
<dbReference type="Proteomes" id="UP000317940">
    <property type="component" value="Unassembled WGS sequence"/>
</dbReference>
<dbReference type="InterPro" id="IPR006140">
    <property type="entry name" value="D-isomer_DH_NAD-bd"/>
</dbReference>
<dbReference type="GO" id="GO:0051287">
    <property type="term" value="F:NAD binding"/>
    <property type="evidence" value="ECO:0007669"/>
    <property type="project" value="InterPro"/>
</dbReference>
<dbReference type="PANTHER" id="PTHR10996">
    <property type="entry name" value="2-HYDROXYACID DEHYDROGENASE-RELATED"/>
    <property type="match status" value="1"/>
</dbReference>
<dbReference type="Gene3D" id="3.40.50.720">
    <property type="entry name" value="NAD(P)-binding Rossmann-like Domain"/>
    <property type="match status" value="2"/>
</dbReference>
<dbReference type="Pfam" id="PF00389">
    <property type="entry name" value="2-Hacid_dh"/>
    <property type="match status" value="1"/>
</dbReference>
<dbReference type="PROSITE" id="PS00065">
    <property type="entry name" value="D_2_HYDROXYACID_DH_1"/>
    <property type="match status" value="1"/>
</dbReference>
<comment type="similarity">
    <text evidence="1 3">Belongs to the D-isomer specific 2-hydroxyacid dehydrogenase family.</text>
</comment>
<feature type="domain" description="D-isomer specific 2-hydroxyacid dehydrogenase catalytic" evidence="4">
    <location>
        <begin position="7"/>
        <end position="320"/>
    </location>
</feature>
<reference evidence="6 7" key="1">
    <citation type="submission" date="2019-06" db="EMBL/GenBank/DDBJ databases">
        <title>Sequencing the genomes of 1000 actinobacteria strains.</title>
        <authorList>
            <person name="Klenk H.-P."/>
        </authorList>
    </citation>
    <scope>NUCLEOTIDE SEQUENCE [LARGE SCALE GENOMIC DNA]</scope>
    <source>
        <strain evidence="6 7">DSM 44826</strain>
    </source>
</reference>
<evidence type="ECO:0000256" key="2">
    <source>
        <dbReference type="ARBA" id="ARBA00023002"/>
    </source>
</evidence>
<gene>
    <name evidence="6" type="ORF">FHX73_11890</name>
</gene>
<dbReference type="AlphaFoldDB" id="A0A561UCP1"/>
<evidence type="ECO:0000256" key="3">
    <source>
        <dbReference type="RuleBase" id="RU003719"/>
    </source>
</evidence>
<dbReference type="SUPFAM" id="SSF51735">
    <property type="entry name" value="NAD(P)-binding Rossmann-fold domains"/>
    <property type="match status" value="1"/>
</dbReference>
<dbReference type="InterPro" id="IPR050223">
    <property type="entry name" value="D-isomer_2-hydroxyacid_DH"/>
</dbReference>
<dbReference type="Pfam" id="PF02826">
    <property type="entry name" value="2-Hacid_dh_C"/>
    <property type="match status" value="1"/>
</dbReference>
<dbReference type="InterPro" id="IPR006139">
    <property type="entry name" value="D-isomer_2_OHA_DH_cat_dom"/>
</dbReference>
<evidence type="ECO:0000259" key="5">
    <source>
        <dbReference type="Pfam" id="PF02826"/>
    </source>
</evidence>
<keyword evidence="7" id="KW-1185">Reference proteome</keyword>
<dbReference type="RefSeq" id="WP_145903382.1">
    <property type="nucleotide sequence ID" value="NZ_BAAAMZ010000039.1"/>
</dbReference>